<dbReference type="GO" id="GO:0000290">
    <property type="term" value="P:deadenylation-dependent decapping of nuclear-transcribed mRNA"/>
    <property type="evidence" value="ECO:0007669"/>
    <property type="project" value="InterPro"/>
</dbReference>
<evidence type="ECO:0000313" key="6">
    <source>
        <dbReference type="EMBL" id="PVV04962.1"/>
    </source>
</evidence>
<dbReference type="CDD" id="cd13182">
    <property type="entry name" value="EVH1-like_Dcp1"/>
    <property type="match status" value="1"/>
</dbReference>
<dbReference type="GO" id="GO:0000932">
    <property type="term" value="C:P-body"/>
    <property type="evidence" value="ECO:0007669"/>
    <property type="project" value="TreeGrafter"/>
</dbReference>
<evidence type="ECO:0000256" key="5">
    <source>
        <dbReference type="SAM" id="MobiDB-lite"/>
    </source>
</evidence>
<evidence type="ECO:0000256" key="1">
    <source>
        <dbReference type="ARBA" id="ARBA00004496"/>
    </source>
</evidence>
<dbReference type="GO" id="GO:0006397">
    <property type="term" value="P:mRNA processing"/>
    <property type="evidence" value="ECO:0007669"/>
    <property type="project" value="UniProtKB-KW"/>
</dbReference>
<evidence type="ECO:0008006" key="8">
    <source>
        <dbReference type="Google" id="ProtNLM"/>
    </source>
</evidence>
<accession>A0A2T9ZK79</accession>
<evidence type="ECO:0000256" key="3">
    <source>
        <dbReference type="ARBA" id="ARBA00022490"/>
    </source>
</evidence>
<dbReference type="SUPFAM" id="SSF50729">
    <property type="entry name" value="PH domain-like"/>
    <property type="match status" value="1"/>
</dbReference>
<keyword evidence="3" id="KW-0963">Cytoplasm</keyword>
<feature type="region of interest" description="Disordered" evidence="5">
    <location>
        <begin position="285"/>
        <end position="313"/>
    </location>
</feature>
<comment type="caution">
    <text evidence="6">The sequence shown here is derived from an EMBL/GenBank/DDBJ whole genome shotgun (WGS) entry which is preliminary data.</text>
</comment>
<dbReference type="InterPro" id="IPR011993">
    <property type="entry name" value="PH-like_dom_sf"/>
</dbReference>
<dbReference type="STRING" id="133381.A0A2T9ZK79"/>
<evidence type="ECO:0000256" key="4">
    <source>
        <dbReference type="ARBA" id="ARBA00022664"/>
    </source>
</evidence>
<comment type="similarity">
    <text evidence="2">Belongs to the DCP1 family.</text>
</comment>
<evidence type="ECO:0000313" key="7">
    <source>
        <dbReference type="Proteomes" id="UP000245609"/>
    </source>
</evidence>
<keyword evidence="7" id="KW-1185">Reference proteome</keyword>
<dbReference type="GO" id="GO:0003729">
    <property type="term" value="F:mRNA binding"/>
    <property type="evidence" value="ECO:0007669"/>
    <property type="project" value="TreeGrafter"/>
</dbReference>
<reference evidence="6 7" key="1">
    <citation type="journal article" date="2018" name="MBio">
        <title>Comparative Genomics Reveals the Core Gene Toolbox for the Fungus-Insect Symbiosis.</title>
        <authorList>
            <person name="Wang Y."/>
            <person name="Stata M."/>
            <person name="Wang W."/>
            <person name="Stajich J.E."/>
            <person name="White M.M."/>
            <person name="Moncalvo J.M."/>
        </authorList>
    </citation>
    <scope>NUCLEOTIDE SEQUENCE [LARGE SCALE GENOMIC DNA]</scope>
    <source>
        <strain evidence="6 7">SC-DP-2</strain>
    </source>
</reference>
<gene>
    <name evidence="6" type="ORF">BB560_000526</name>
</gene>
<keyword evidence="4" id="KW-0507">mRNA processing</keyword>
<feature type="compositionally biased region" description="Basic and acidic residues" evidence="5">
    <location>
        <begin position="292"/>
        <end position="301"/>
    </location>
</feature>
<dbReference type="PANTHER" id="PTHR16290:SF0">
    <property type="entry name" value="DECAPPING PROTEIN 1, ISOFORM A"/>
    <property type="match status" value="1"/>
</dbReference>
<dbReference type="EMBL" id="MBFS01000057">
    <property type="protein sequence ID" value="PVV04962.1"/>
    <property type="molecule type" value="Genomic_DNA"/>
</dbReference>
<dbReference type="GO" id="GO:0008047">
    <property type="term" value="F:enzyme activator activity"/>
    <property type="evidence" value="ECO:0007669"/>
    <property type="project" value="InterPro"/>
</dbReference>
<dbReference type="OrthoDB" id="440673at2759"/>
<dbReference type="GO" id="GO:0031087">
    <property type="term" value="P:deadenylation-independent decapping of nuclear-transcribed mRNA"/>
    <property type="evidence" value="ECO:0007669"/>
    <property type="project" value="TreeGrafter"/>
</dbReference>
<proteinExistence type="inferred from homology"/>
<dbReference type="Proteomes" id="UP000245609">
    <property type="component" value="Unassembled WGS sequence"/>
</dbReference>
<dbReference type="PANTHER" id="PTHR16290">
    <property type="entry name" value="TRANSCRIPTION FACTOR SMIF DECAPPING ENZYME DCP1"/>
    <property type="match status" value="1"/>
</dbReference>
<comment type="subcellular location">
    <subcellularLocation>
        <location evidence="1">Cytoplasm</location>
    </subcellularLocation>
</comment>
<protein>
    <recommendedName>
        <fullName evidence="8">WH1 domain-containing protein</fullName>
    </recommendedName>
</protein>
<evidence type="ECO:0000256" key="2">
    <source>
        <dbReference type="ARBA" id="ARBA00008778"/>
    </source>
</evidence>
<name>A0A2T9ZK79_9FUNG</name>
<dbReference type="InterPro" id="IPR010334">
    <property type="entry name" value="Dcp1"/>
</dbReference>
<sequence>MDTSLRKKLNLSVLRRHDPQIDRIVDSTSHVALYQYDNDAQSWCKKGIEGAMFVVRRKSGALSKNSDRKSNKHDHKRYSFALIILNRLNLENHYEILTPHFNFQVQGGIIMYQSEGPKENYILFYITEQVLGLWVYEKQDLDRVFNVLLECSELSTLEEENAFKNQLSIDNDKAEPVDEQSLLLRKKVVMMMNNINNKKDMSSDTEKRNEDKDLILPGTKFTFNEFFQVVNGKKDNLGDKAVGEDKCCSSNSEKAQVCTAQDSPQNGISGLMSKLSTMGVKVGHTNSDEDTECKNPDKTAEPAEQTCTSQEEKYTDPTLVSVVKTEELSRNPAKESANELISYLSSRLPSRNNDINQPTPEKLVNFYNPQRQANMGYGVLNTSSGVRFGQHQ</sequence>
<dbReference type="AlphaFoldDB" id="A0A2T9ZK79"/>
<organism evidence="6 7">
    <name type="scientific">Smittium megazygosporum</name>
    <dbReference type="NCBI Taxonomy" id="133381"/>
    <lineage>
        <taxon>Eukaryota</taxon>
        <taxon>Fungi</taxon>
        <taxon>Fungi incertae sedis</taxon>
        <taxon>Zoopagomycota</taxon>
        <taxon>Kickxellomycotina</taxon>
        <taxon>Harpellomycetes</taxon>
        <taxon>Harpellales</taxon>
        <taxon>Legeriomycetaceae</taxon>
        <taxon>Smittium</taxon>
    </lineage>
</organism>
<dbReference type="Gene3D" id="2.30.29.30">
    <property type="entry name" value="Pleckstrin-homology domain (PH domain)/Phosphotyrosine-binding domain (PTB)"/>
    <property type="match status" value="1"/>
</dbReference>
<dbReference type="Pfam" id="PF06058">
    <property type="entry name" value="DCP1"/>
    <property type="match status" value="1"/>
</dbReference>